<dbReference type="EC" id="2.7.13.3" evidence="2"/>
<dbReference type="SUPFAM" id="SSF52172">
    <property type="entry name" value="CheY-like"/>
    <property type="match status" value="1"/>
</dbReference>
<dbReference type="InterPro" id="IPR011006">
    <property type="entry name" value="CheY-like_superfamily"/>
</dbReference>
<evidence type="ECO:0000256" key="5">
    <source>
        <dbReference type="ARBA" id="ARBA00022777"/>
    </source>
</evidence>
<comment type="catalytic activity">
    <reaction evidence="1">
        <text>ATP + protein L-histidine = ADP + protein N-phospho-L-histidine.</text>
        <dbReference type="EC" id="2.7.13.3"/>
    </reaction>
</comment>
<dbReference type="InterPro" id="IPR003661">
    <property type="entry name" value="HisK_dim/P_dom"/>
</dbReference>
<keyword evidence="10" id="KW-1185">Reference proteome</keyword>
<gene>
    <name evidence="9" type="ORF">ACFL27_26070</name>
</gene>
<organism evidence="9 10">
    <name type="scientific">candidate division CSSED10-310 bacterium</name>
    <dbReference type="NCBI Taxonomy" id="2855610"/>
    <lineage>
        <taxon>Bacteria</taxon>
        <taxon>Bacteria division CSSED10-310</taxon>
    </lineage>
</organism>
<feature type="domain" description="Response regulatory" evidence="8">
    <location>
        <begin position="1"/>
        <end position="122"/>
    </location>
</feature>
<evidence type="ECO:0000256" key="1">
    <source>
        <dbReference type="ARBA" id="ARBA00000085"/>
    </source>
</evidence>
<dbReference type="SUPFAM" id="SSF47384">
    <property type="entry name" value="Homodimeric domain of signal transducing histidine kinase"/>
    <property type="match status" value="1"/>
</dbReference>
<dbReference type="PROSITE" id="PS50109">
    <property type="entry name" value="HIS_KIN"/>
    <property type="match status" value="1"/>
</dbReference>
<dbReference type="SMART" id="SM00387">
    <property type="entry name" value="HATPase_c"/>
    <property type="match status" value="1"/>
</dbReference>
<feature type="domain" description="Histidine kinase" evidence="7">
    <location>
        <begin position="144"/>
        <end position="358"/>
    </location>
</feature>
<dbReference type="Pfam" id="PF00512">
    <property type="entry name" value="HisKA"/>
    <property type="match status" value="1"/>
</dbReference>
<reference evidence="9 10" key="1">
    <citation type="submission" date="2024-09" db="EMBL/GenBank/DDBJ databases">
        <title>Laminarin stimulates single cell rates of sulfate reduction while oxygen inhibits transcriptomic activity in coastal marine sediment.</title>
        <authorList>
            <person name="Lindsay M."/>
            <person name="Orcutt B."/>
            <person name="Emerson D."/>
            <person name="Stepanauskas R."/>
            <person name="D'Angelo T."/>
        </authorList>
    </citation>
    <scope>NUCLEOTIDE SEQUENCE [LARGE SCALE GENOMIC DNA]</scope>
    <source>
        <strain evidence="9">SAG AM-311-K15</strain>
    </source>
</reference>
<dbReference type="PROSITE" id="PS50110">
    <property type="entry name" value="RESPONSE_REGULATORY"/>
    <property type="match status" value="1"/>
</dbReference>
<dbReference type="Gene3D" id="1.10.287.130">
    <property type="match status" value="1"/>
</dbReference>
<dbReference type="Gene3D" id="3.30.565.10">
    <property type="entry name" value="Histidine kinase-like ATPase, C-terminal domain"/>
    <property type="match status" value="1"/>
</dbReference>
<evidence type="ECO:0000256" key="6">
    <source>
        <dbReference type="PROSITE-ProRule" id="PRU00169"/>
    </source>
</evidence>
<evidence type="ECO:0000256" key="3">
    <source>
        <dbReference type="ARBA" id="ARBA00022553"/>
    </source>
</evidence>
<dbReference type="InterPro" id="IPR004358">
    <property type="entry name" value="Sig_transdc_His_kin-like_C"/>
</dbReference>
<evidence type="ECO:0000259" key="7">
    <source>
        <dbReference type="PROSITE" id="PS50109"/>
    </source>
</evidence>
<dbReference type="PRINTS" id="PR00344">
    <property type="entry name" value="BCTRLSENSOR"/>
</dbReference>
<dbReference type="Pfam" id="PF02518">
    <property type="entry name" value="HATPase_c"/>
    <property type="match status" value="1"/>
</dbReference>
<keyword evidence="9" id="KW-0067">ATP-binding</keyword>
<keyword evidence="4" id="KW-0808">Transferase</keyword>
<dbReference type="InterPro" id="IPR050351">
    <property type="entry name" value="BphY/WalK/GraS-like"/>
</dbReference>
<feature type="non-terminal residue" evidence="9">
    <location>
        <position position="1"/>
    </location>
</feature>
<name>A0ABV6Z5F7_UNCC1</name>
<dbReference type="InterPro" id="IPR005467">
    <property type="entry name" value="His_kinase_dom"/>
</dbReference>
<dbReference type="SMART" id="SM00388">
    <property type="entry name" value="HisKA"/>
    <property type="match status" value="1"/>
</dbReference>
<dbReference type="SMART" id="SM00448">
    <property type="entry name" value="REC"/>
    <property type="match status" value="1"/>
</dbReference>
<evidence type="ECO:0000313" key="9">
    <source>
        <dbReference type="EMBL" id="MFC1853665.1"/>
    </source>
</evidence>
<protein>
    <recommendedName>
        <fullName evidence="2">histidine kinase</fullName>
        <ecNumber evidence="2">2.7.13.3</ecNumber>
    </recommendedName>
</protein>
<keyword evidence="5" id="KW-0418">Kinase</keyword>
<evidence type="ECO:0000313" key="10">
    <source>
        <dbReference type="Proteomes" id="UP001594351"/>
    </source>
</evidence>
<dbReference type="PANTHER" id="PTHR42878">
    <property type="entry name" value="TWO-COMPONENT HISTIDINE KINASE"/>
    <property type="match status" value="1"/>
</dbReference>
<dbReference type="EMBL" id="JBHPBY010000567">
    <property type="protein sequence ID" value="MFC1853665.1"/>
    <property type="molecule type" value="Genomic_DNA"/>
</dbReference>
<dbReference type="SUPFAM" id="SSF55874">
    <property type="entry name" value="ATPase domain of HSP90 chaperone/DNA topoisomerase II/histidine kinase"/>
    <property type="match status" value="1"/>
</dbReference>
<dbReference type="CDD" id="cd00082">
    <property type="entry name" value="HisKA"/>
    <property type="match status" value="1"/>
</dbReference>
<dbReference type="InterPro" id="IPR036890">
    <property type="entry name" value="HATPase_C_sf"/>
</dbReference>
<dbReference type="Gene3D" id="3.40.50.2300">
    <property type="match status" value="1"/>
</dbReference>
<dbReference type="PANTHER" id="PTHR42878:SF15">
    <property type="entry name" value="BACTERIOPHYTOCHROME"/>
    <property type="match status" value="1"/>
</dbReference>
<evidence type="ECO:0000256" key="4">
    <source>
        <dbReference type="ARBA" id="ARBA00022679"/>
    </source>
</evidence>
<dbReference type="CDD" id="cd00075">
    <property type="entry name" value="HATPase"/>
    <property type="match status" value="1"/>
</dbReference>
<keyword evidence="3" id="KW-0597">Phosphoprotein</keyword>
<dbReference type="GO" id="GO:0005524">
    <property type="term" value="F:ATP binding"/>
    <property type="evidence" value="ECO:0007669"/>
    <property type="project" value="UniProtKB-KW"/>
</dbReference>
<keyword evidence="9" id="KW-0547">Nucleotide-binding</keyword>
<evidence type="ECO:0000259" key="8">
    <source>
        <dbReference type="PROSITE" id="PS50110"/>
    </source>
</evidence>
<proteinExistence type="predicted"/>
<dbReference type="InterPro" id="IPR036097">
    <property type="entry name" value="HisK_dim/P_sf"/>
</dbReference>
<evidence type="ECO:0000256" key="2">
    <source>
        <dbReference type="ARBA" id="ARBA00012438"/>
    </source>
</evidence>
<dbReference type="Pfam" id="PF00072">
    <property type="entry name" value="Response_reg"/>
    <property type="match status" value="1"/>
</dbReference>
<comment type="caution">
    <text evidence="9">The sequence shown here is derived from an EMBL/GenBank/DDBJ whole genome shotgun (WGS) entry which is preliminary data.</text>
</comment>
<dbReference type="InterPro" id="IPR003594">
    <property type="entry name" value="HATPase_dom"/>
</dbReference>
<sequence length="358" mass="39664">PQTLSFGRSARLVIRFFTAGGFCQKSPFPQRPLISRGIRRRSSPGVPPVSFHLSEPDRPEMDGYQVCQHLKAAEKTRDIPIIFISALDETEDKVKAFTVGGVDYITKPFHFAEVLARVQTHLALRNLQIELQKQIEELDAFAHTVAHDLKSPLTIIVGFADILEKSHEQLPPDQLREYLGKISHGGLKMKNIIEELLLLAEVRGGEIETQPLEMAEIIAETLSRLEYMIESTQARITVPPENAWPPASGYRPWVEEVWVNYLSNALKYGGEPPQLEFGASLAGNMVRFWIRDAGPGISAEDQAALFTPFTKLHHVHAKGHGLGLSIVQRIVTKLGGSAGVESQAGQGSTFYFTLPAVL</sequence>
<dbReference type="Proteomes" id="UP001594351">
    <property type="component" value="Unassembled WGS sequence"/>
</dbReference>
<dbReference type="InterPro" id="IPR001789">
    <property type="entry name" value="Sig_transdc_resp-reg_receiver"/>
</dbReference>
<comment type="caution">
    <text evidence="6">Lacks conserved residue(s) required for the propagation of feature annotation.</text>
</comment>
<accession>A0ABV6Z5F7</accession>